<dbReference type="EMBL" id="AP018448">
    <property type="protein sequence ID" value="BBC32443.1"/>
    <property type="molecule type" value="Genomic_DNA"/>
</dbReference>
<organism evidence="14 15">
    <name type="scientific">Streptomyces graminofaciens</name>
    <dbReference type="NCBI Taxonomy" id="68212"/>
    <lineage>
        <taxon>Bacteria</taxon>
        <taxon>Bacillati</taxon>
        <taxon>Actinomycetota</taxon>
        <taxon>Actinomycetes</taxon>
        <taxon>Kitasatosporales</taxon>
        <taxon>Streptomycetaceae</taxon>
        <taxon>Streptomyces</taxon>
    </lineage>
</organism>
<sequence length="216" mass="22658">MTDSLTNARAGDDRPLQDPARGHSSATLSEASGLAVALCPEIRSLWAGARLCGPAFTVQGAGGDNLALHHAVLQAPPGSVLVADLGGARFGHWGEILTVAAQHRGIAGLLIDGGVRDTSETEALGFPVFSRNNSILGTRKHFRGVFGRPVQVGGITVRPGDLVVGDVDGVVALPQADAERILDRADTRVAQENELMKQLREGHSTLDLYDFEAAGR</sequence>
<evidence type="ECO:0000256" key="7">
    <source>
        <dbReference type="ARBA" id="ARBA00016549"/>
    </source>
</evidence>
<dbReference type="Gene3D" id="3.50.30.40">
    <property type="entry name" value="Ribonuclease E inhibitor RraA/RraA-like"/>
    <property type="match status" value="1"/>
</dbReference>
<dbReference type="EC" id="4.1.1.112" evidence="6"/>
<gene>
    <name evidence="14" type="ORF">SGFS_037370</name>
</gene>
<evidence type="ECO:0000256" key="1">
    <source>
        <dbReference type="ARBA" id="ARBA00001342"/>
    </source>
</evidence>
<evidence type="ECO:0000256" key="9">
    <source>
        <dbReference type="ARBA" id="ARBA00029596"/>
    </source>
</evidence>
<evidence type="ECO:0000256" key="4">
    <source>
        <dbReference type="ARBA" id="ARBA00011233"/>
    </source>
</evidence>
<evidence type="ECO:0000256" key="3">
    <source>
        <dbReference type="ARBA" id="ARBA00008621"/>
    </source>
</evidence>
<reference evidence="14 15" key="1">
    <citation type="journal article" date="2010" name="ChemBioChem">
        <title>Cloning and characterization of the biosynthetic gene cluster of 16-membered macrolide antibiotic FD-891: involvement of a dual functional cytochrome P450 monooxygenase catalyzing epoxidation and hydroxylation.</title>
        <authorList>
            <person name="Kudo F."/>
            <person name="Motegi A."/>
            <person name="Mizoue K."/>
            <person name="Eguchi T."/>
        </authorList>
    </citation>
    <scope>NUCLEOTIDE SEQUENCE [LARGE SCALE GENOMIC DNA]</scope>
    <source>
        <strain evidence="14 15">A-8890</strain>
    </source>
</reference>
<evidence type="ECO:0000313" key="14">
    <source>
        <dbReference type="EMBL" id="BBC32443.1"/>
    </source>
</evidence>
<evidence type="ECO:0000256" key="10">
    <source>
        <dbReference type="ARBA" id="ARBA00030169"/>
    </source>
</evidence>
<dbReference type="PANTHER" id="PTHR33254:SF4">
    <property type="entry name" value="4-HYDROXY-4-METHYL-2-OXOGLUTARATE ALDOLASE 3-RELATED"/>
    <property type="match status" value="1"/>
</dbReference>
<dbReference type="Pfam" id="PF03737">
    <property type="entry name" value="RraA-like"/>
    <property type="match status" value="1"/>
</dbReference>
<name>A0ABN5VJB5_9ACTN</name>
<protein>
    <recommendedName>
        <fullName evidence="7">Putative 4-hydroxy-4-methyl-2-oxoglutarate aldolase</fullName>
        <ecNumber evidence="6">4.1.1.112</ecNumber>
        <ecNumber evidence="5">4.1.3.17</ecNumber>
    </recommendedName>
    <alternativeName>
        <fullName evidence="11">Oxaloacetate decarboxylase</fullName>
    </alternativeName>
    <alternativeName>
        <fullName evidence="9">Regulator of ribonuclease activity homolog</fullName>
    </alternativeName>
    <alternativeName>
        <fullName evidence="10">RraA-like protein</fullName>
    </alternativeName>
</protein>
<evidence type="ECO:0000256" key="2">
    <source>
        <dbReference type="ARBA" id="ARBA00001968"/>
    </source>
</evidence>
<dbReference type="SUPFAM" id="SSF89562">
    <property type="entry name" value="RraA-like"/>
    <property type="match status" value="1"/>
</dbReference>
<comment type="function">
    <text evidence="8">Catalyzes the aldol cleavage of 4-hydroxy-4-methyl-2-oxoglutarate (HMG) into 2 molecules of pyruvate. Also contains a secondary oxaloacetate (OAA) decarboxylase activity due to the common pyruvate enolate transition state formed following C-C bond cleavage in the retro-aldol and decarboxylation reactions.</text>
</comment>
<dbReference type="RefSeq" id="WP_286251572.1">
    <property type="nucleotide sequence ID" value="NZ_AP018448.1"/>
</dbReference>
<evidence type="ECO:0000256" key="6">
    <source>
        <dbReference type="ARBA" id="ARBA00012947"/>
    </source>
</evidence>
<comment type="catalytic activity">
    <reaction evidence="12">
        <text>oxaloacetate + H(+) = pyruvate + CO2</text>
        <dbReference type="Rhea" id="RHEA:15641"/>
        <dbReference type="ChEBI" id="CHEBI:15361"/>
        <dbReference type="ChEBI" id="CHEBI:15378"/>
        <dbReference type="ChEBI" id="CHEBI:16452"/>
        <dbReference type="ChEBI" id="CHEBI:16526"/>
        <dbReference type="EC" id="4.1.1.112"/>
    </reaction>
</comment>
<evidence type="ECO:0000256" key="5">
    <source>
        <dbReference type="ARBA" id="ARBA00012213"/>
    </source>
</evidence>
<comment type="catalytic activity">
    <reaction evidence="1">
        <text>4-hydroxy-4-methyl-2-oxoglutarate = 2 pyruvate</text>
        <dbReference type="Rhea" id="RHEA:22748"/>
        <dbReference type="ChEBI" id="CHEBI:15361"/>
        <dbReference type="ChEBI" id="CHEBI:58276"/>
        <dbReference type="EC" id="4.1.3.17"/>
    </reaction>
</comment>
<dbReference type="Proteomes" id="UP001321542">
    <property type="component" value="Chromosome"/>
</dbReference>
<dbReference type="EC" id="4.1.3.17" evidence="5"/>
<comment type="subunit">
    <text evidence="4">Homotrimer.</text>
</comment>
<dbReference type="InterPro" id="IPR036704">
    <property type="entry name" value="RraA/RraA-like_sf"/>
</dbReference>
<comment type="similarity">
    <text evidence="3">Belongs to the class II aldolase/RraA-like family.</text>
</comment>
<keyword evidence="15" id="KW-1185">Reference proteome</keyword>
<evidence type="ECO:0000256" key="12">
    <source>
        <dbReference type="ARBA" id="ARBA00047973"/>
    </source>
</evidence>
<evidence type="ECO:0000313" key="15">
    <source>
        <dbReference type="Proteomes" id="UP001321542"/>
    </source>
</evidence>
<evidence type="ECO:0000256" key="13">
    <source>
        <dbReference type="SAM" id="MobiDB-lite"/>
    </source>
</evidence>
<evidence type="ECO:0000256" key="8">
    <source>
        <dbReference type="ARBA" id="ARBA00025046"/>
    </source>
</evidence>
<proteinExistence type="inferred from homology"/>
<accession>A0ABN5VJB5</accession>
<evidence type="ECO:0000256" key="11">
    <source>
        <dbReference type="ARBA" id="ARBA00032305"/>
    </source>
</evidence>
<dbReference type="PANTHER" id="PTHR33254">
    <property type="entry name" value="4-HYDROXY-4-METHYL-2-OXOGLUTARATE ALDOLASE 3-RELATED"/>
    <property type="match status" value="1"/>
</dbReference>
<dbReference type="InterPro" id="IPR005493">
    <property type="entry name" value="RraA/RraA-like"/>
</dbReference>
<comment type="cofactor">
    <cofactor evidence="2">
        <name>a divalent metal cation</name>
        <dbReference type="ChEBI" id="CHEBI:60240"/>
    </cofactor>
</comment>
<dbReference type="CDD" id="cd16841">
    <property type="entry name" value="RraA_family"/>
    <property type="match status" value="1"/>
</dbReference>
<reference evidence="14 15" key="2">
    <citation type="journal article" date="2023" name="ChemBioChem">
        <title>Acyltransferase Domain Exchange between Two Independent Type I Polyketide Synthases in the Same Producer Strain of Macrolide Antibiotics.</title>
        <authorList>
            <person name="Kudo F."/>
            <person name="Kishikawa K."/>
            <person name="Tsuboi K."/>
            <person name="Kido T."/>
            <person name="Usui T."/>
            <person name="Hashimoto J."/>
            <person name="Shin-Ya K."/>
            <person name="Miyanaga A."/>
            <person name="Eguchi T."/>
        </authorList>
    </citation>
    <scope>NUCLEOTIDE SEQUENCE [LARGE SCALE GENOMIC DNA]</scope>
    <source>
        <strain evidence="14 15">A-8890</strain>
    </source>
</reference>
<feature type="region of interest" description="Disordered" evidence="13">
    <location>
        <begin position="1"/>
        <end position="25"/>
    </location>
</feature>